<dbReference type="Proteomes" id="UP001044222">
    <property type="component" value="Unassembled WGS sequence"/>
</dbReference>
<keyword evidence="1" id="KW-0732">Signal</keyword>
<comment type="caution">
    <text evidence="2">The sequence shown here is derived from an EMBL/GenBank/DDBJ whole genome shotgun (WGS) entry which is preliminary data.</text>
</comment>
<evidence type="ECO:0000313" key="2">
    <source>
        <dbReference type="EMBL" id="KAG5849606.1"/>
    </source>
</evidence>
<proteinExistence type="predicted"/>
<protein>
    <submittedName>
        <fullName evidence="2">Uncharacterized protein</fullName>
    </submittedName>
</protein>
<organism evidence="2 3">
    <name type="scientific">Anguilla anguilla</name>
    <name type="common">European freshwater eel</name>
    <name type="synonym">Muraena anguilla</name>
    <dbReference type="NCBI Taxonomy" id="7936"/>
    <lineage>
        <taxon>Eukaryota</taxon>
        <taxon>Metazoa</taxon>
        <taxon>Chordata</taxon>
        <taxon>Craniata</taxon>
        <taxon>Vertebrata</taxon>
        <taxon>Euteleostomi</taxon>
        <taxon>Actinopterygii</taxon>
        <taxon>Neopterygii</taxon>
        <taxon>Teleostei</taxon>
        <taxon>Anguilliformes</taxon>
        <taxon>Anguillidae</taxon>
        <taxon>Anguilla</taxon>
    </lineage>
</organism>
<feature type="signal peptide" evidence="1">
    <location>
        <begin position="1"/>
        <end position="31"/>
    </location>
</feature>
<gene>
    <name evidence="2" type="ORF">ANANG_G00112730</name>
</gene>
<evidence type="ECO:0000256" key="1">
    <source>
        <dbReference type="SAM" id="SignalP"/>
    </source>
</evidence>
<dbReference type="AlphaFoldDB" id="A0A9D3MKI3"/>
<reference evidence="2" key="1">
    <citation type="submission" date="2021-01" db="EMBL/GenBank/DDBJ databases">
        <title>A chromosome-scale assembly of European eel, Anguilla anguilla.</title>
        <authorList>
            <person name="Henkel C."/>
            <person name="Jong-Raadsen S.A."/>
            <person name="Dufour S."/>
            <person name="Weltzien F.-A."/>
            <person name="Palstra A.P."/>
            <person name="Pelster B."/>
            <person name="Spaink H.P."/>
            <person name="Van Den Thillart G.E."/>
            <person name="Jansen H."/>
            <person name="Zahm M."/>
            <person name="Klopp C."/>
            <person name="Cedric C."/>
            <person name="Louis A."/>
            <person name="Berthelot C."/>
            <person name="Parey E."/>
            <person name="Roest Crollius H."/>
            <person name="Montfort J."/>
            <person name="Robinson-Rechavi M."/>
            <person name="Bucao C."/>
            <person name="Bouchez O."/>
            <person name="Gislard M."/>
            <person name="Lluch J."/>
            <person name="Milhes M."/>
            <person name="Lampietro C."/>
            <person name="Lopez Roques C."/>
            <person name="Donnadieu C."/>
            <person name="Braasch I."/>
            <person name="Desvignes T."/>
            <person name="Postlethwait J."/>
            <person name="Bobe J."/>
            <person name="Guiguen Y."/>
            <person name="Dirks R."/>
        </authorList>
    </citation>
    <scope>NUCLEOTIDE SEQUENCE</scope>
    <source>
        <strain evidence="2">Tag_6206</strain>
        <tissue evidence="2">Liver</tissue>
    </source>
</reference>
<dbReference type="EMBL" id="JAFIRN010000005">
    <property type="protein sequence ID" value="KAG5849606.1"/>
    <property type="molecule type" value="Genomic_DNA"/>
</dbReference>
<evidence type="ECO:0000313" key="3">
    <source>
        <dbReference type="Proteomes" id="UP001044222"/>
    </source>
</evidence>
<keyword evidence="3" id="KW-1185">Reference proteome</keyword>
<feature type="chain" id="PRO_5039535506" evidence="1">
    <location>
        <begin position="32"/>
        <end position="56"/>
    </location>
</feature>
<accession>A0A9D3MKI3</accession>
<name>A0A9D3MKI3_ANGAN</name>
<sequence length="56" mass="6043">MSPFCRKFCCFEAVLPVPVILCLRLFSLSQSSSVSGCSLCPIHPLSQAVLSVPVMN</sequence>